<dbReference type="CDD" id="cd00136">
    <property type="entry name" value="PDZ_canonical"/>
    <property type="match status" value="1"/>
</dbReference>
<dbReference type="GO" id="GO:0005096">
    <property type="term" value="F:GTPase activator activity"/>
    <property type="evidence" value="ECO:0007669"/>
    <property type="project" value="TreeGrafter"/>
</dbReference>
<evidence type="ECO:0000259" key="3">
    <source>
        <dbReference type="PROSITE" id="PS50106"/>
    </source>
</evidence>
<dbReference type="FunFam" id="1.10.8.270:FF:000026">
    <property type="entry name" value="TBC (Tre-2/Bub2/Cdc16) domain family"/>
    <property type="match status" value="1"/>
</dbReference>
<dbReference type="Proteomes" id="UP001209570">
    <property type="component" value="Unassembled WGS sequence"/>
</dbReference>
<dbReference type="GO" id="GO:0031267">
    <property type="term" value="F:small GTPase binding"/>
    <property type="evidence" value="ECO:0007669"/>
    <property type="project" value="TreeGrafter"/>
</dbReference>
<dbReference type="InterPro" id="IPR000195">
    <property type="entry name" value="Rab-GAP-TBC_dom"/>
</dbReference>
<dbReference type="SUPFAM" id="SSF50156">
    <property type="entry name" value="PDZ domain-like"/>
    <property type="match status" value="1"/>
</dbReference>
<organism evidence="4 5">
    <name type="scientific">Pythium insidiosum</name>
    <name type="common">Pythiosis disease agent</name>
    <dbReference type="NCBI Taxonomy" id="114742"/>
    <lineage>
        <taxon>Eukaryota</taxon>
        <taxon>Sar</taxon>
        <taxon>Stramenopiles</taxon>
        <taxon>Oomycota</taxon>
        <taxon>Peronosporomycetes</taxon>
        <taxon>Pythiales</taxon>
        <taxon>Pythiaceae</taxon>
        <taxon>Pythium</taxon>
    </lineage>
</organism>
<feature type="compositionally biased region" description="Low complexity" evidence="1">
    <location>
        <begin position="30"/>
        <end position="58"/>
    </location>
</feature>
<dbReference type="PROSITE" id="PS50086">
    <property type="entry name" value="TBC_RABGAP"/>
    <property type="match status" value="1"/>
</dbReference>
<feature type="region of interest" description="Disordered" evidence="1">
    <location>
        <begin position="100"/>
        <end position="120"/>
    </location>
</feature>
<dbReference type="Gene3D" id="1.10.8.270">
    <property type="entry name" value="putative rabgap domain of human tbc1 domain family member 14 like domains"/>
    <property type="match status" value="1"/>
</dbReference>
<comment type="caution">
    <text evidence="4">The sequence shown here is derived from an EMBL/GenBank/DDBJ whole genome shotgun (WGS) entry which is preliminary data.</text>
</comment>
<reference evidence="4" key="1">
    <citation type="submission" date="2021-12" db="EMBL/GenBank/DDBJ databases">
        <title>Prjna785345.</title>
        <authorList>
            <person name="Rujirawat T."/>
            <person name="Krajaejun T."/>
        </authorList>
    </citation>
    <scope>NUCLEOTIDE SEQUENCE</scope>
    <source>
        <strain evidence="4">Pi057C3</strain>
    </source>
</reference>
<name>A0AAD5MGV4_PYTIN</name>
<gene>
    <name evidence="4" type="ORF">P43SY_008048</name>
</gene>
<dbReference type="PANTHER" id="PTHR47219">
    <property type="entry name" value="RAB GTPASE-ACTIVATING PROTEIN 1-LIKE"/>
    <property type="match status" value="1"/>
</dbReference>
<dbReference type="InterPro" id="IPR035969">
    <property type="entry name" value="Rab-GAP_TBC_sf"/>
</dbReference>
<feature type="region of interest" description="Disordered" evidence="1">
    <location>
        <begin position="567"/>
        <end position="613"/>
    </location>
</feature>
<accession>A0AAD5MGV4</accession>
<dbReference type="AlphaFoldDB" id="A0AAD5MGV4"/>
<feature type="domain" description="PDZ" evidence="3">
    <location>
        <begin position="179"/>
        <end position="258"/>
    </location>
</feature>
<dbReference type="EMBL" id="JAKCXM010000023">
    <property type="protein sequence ID" value="KAJ0407273.1"/>
    <property type="molecule type" value="Genomic_DNA"/>
</dbReference>
<evidence type="ECO:0000256" key="1">
    <source>
        <dbReference type="SAM" id="MobiDB-lite"/>
    </source>
</evidence>
<dbReference type="Gene3D" id="2.30.42.10">
    <property type="match status" value="1"/>
</dbReference>
<dbReference type="InterPro" id="IPR036034">
    <property type="entry name" value="PDZ_sf"/>
</dbReference>
<feature type="domain" description="Rab-GAP TBC" evidence="2">
    <location>
        <begin position="317"/>
        <end position="506"/>
    </location>
</feature>
<evidence type="ECO:0008006" key="6">
    <source>
        <dbReference type="Google" id="ProtNLM"/>
    </source>
</evidence>
<dbReference type="InterPro" id="IPR050302">
    <property type="entry name" value="Rab_GAP_TBC_domain"/>
</dbReference>
<dbReference type="Gene3D" id="1.10.472.80">
    <property type="entry name" value="Ypt/Rab-GAP domain of gyp1p, domain 3"/>
    <property type="match status" value="1"/>
</dbReference>
<proteinExistence type="predicted"/>
<feature type="region of interest" description="Disordered" evidence="1">
    <location>
        <begin position="13"/>
        <end position="58"/>
    </location>
</feature>
<dbReference type="PANTHER" id="PTHR47219:SF20">
    <property type="entry name" value="TBC1 DOMAIN FAMILY MEMBER 2B"/>
    <property type="match status" value="1"/>
</dbReference>
<evidence type="ECO:0000313" key="4">
    <source>
        <dbReference type="EMBL" id="KAJ0407273.1"/>
    </source>
</evidence>
<dbReference type="SUPFAM" id="SSF47923">
    <property type="entry name" value="Ypt/Rab-GAP domain of gyp1p"/>
    <property type="match status" value="2"/>
</dbReference>
<dbReference type="Pfam" id="PF00566">
    <property type="entry name" value="RabGAP-TBC"/>
    <property type="match status" value="1"/>
</dbReference>
<sequence length="677" mass="75014">MPATRFRALLERSTSALLRRGAPTTPPTPLDAAPEQTAPRRSSSTESETSPTPPVTAAAAAAAVVDTGNSAGGEDATMPTMELPARVRPVGSASVPLRSSAANACSPRGQRSTALPPPPPVKRLSVLAAARISKLLGDNPPMGSAARVVRRQYQSLAKEREKEYALDDEELLDAVVQYEVEFPKPSASATAHDDRALGLELETDFYGRHAVVKRVKPGSVAIALADTYIKRGHVVVAVNGRDLSRLSFAEVLQELRHATPPRVIRFLDPAVMSIDELRHETVLVNRDQYGFAKDDRYILNYRRQLRKRKLAPLVLKGIPAAMRPRVWSVLAHVSPYKARYPLGYYAQLVARQETSPSVADIDKDIGRTYPEHAFFQSQQGKHELRNVLTAYSLHNPQIGYCQSMNFLAGIMVLFMPEEEAFWLLCASLEPAYLPADNYAHSMVGTQTDQLMFRRLVAQELPVLAARLEQCGIQIQLITLHWFLCAFVCTLPTESALRVWDWFFLDGQEVLFVTAIGILKLAEPAILGASTHSELHTIVRELGTDLHDEDALLAFLCRIAAPLARSGREKRATESSGSEDEQRDDGSEQASQEDRDEALGESEPRSSSRRRRQRLRLEIPNAVQRWFESQRKDPAHRAQTTAVGAMDEYTTQFTMAEINKMRAECLQQAPTKVSALAI</sequence>
<dbReference type="PROSITE" id="PS50106">
    <property type="entry name" value="PDZ"/>
    <property type="match status" value="1"/>
</dbReference>
<protein>
    <recommendedName>
        <fullName evidence="6">Rab-GAP TBC domain-containing protein</fullName>
    </recommendedName>
</protein>
<dbReference type="SMART" id="SM00164">
    <property type="entry name" value="TBC"/>
    <property type="match status" value="1"/>
</dbReference>
<evidence type="ECO:0000259" key="2">
    <source>
        <dbReference type="PROSITE" id="PS50086"/>
    </source>
</evidence>
<dbReference type="InterPro" id="IPR001478">
    <property type="entry name" value="PDZ"/>
</dbReference>
<evidence type="ECO:0000313" key="5">
    <source>
        <dbReference type="Proteomes" id="UP001209570"/>
    </source>
</evidence>
<keyword evidence="5" id="KW-1185">Reference proteome</keyword>